<dbReference type="Proteomes" id="UP000247252">
    <property type="component" value="Segment"/>
</dbReference>
<dbReference type="EMBL" id="MH113814">
    <property type="protein sequence ID" value="AWD90720.1"/>
    <property type="molecule type" value="Genomic_DNA"/>
</dbReference>
<reference evidence="1 2" key="1">
    <citation type="submission" date="2018-03" db="EMBL/GenBank/DDBJ databases">
        <title>Phage therapy in agriculture - a green tech approach to combat plant pathogenic bacteria.</title>
        <authorList>
            <person name="Carstens A.B."/>
            <person name="Djurhuus A.M."/>
            <person name="Hansen L.H."/>
        </authorList>
    </citation>
    <scope>NUCLEOTIDE SEQUENCE [LARGE SCALE GENOMIC DNA]</scope>
</reference>
<proteinExistence type="predicted"/>
<protein>
    <submittedName>
        <fullName evidence="1">Uncharacterized protein</fullName>
    </submittedName>
</protein>
<dbReference type="KEGG" id="vg:54991139"/>
<name>A0A2S1GMW9_9CAUD</name>
<organism evidence="1 2">
    <name type="scientific">Pseudomonas phage Achelous</name>
    <dbReference type="NCBI Taxonomy" id="2163982"/>
    <lineage>
        <taxon>Viruses</taxon>
        <taxon>Duplodnaviria</taxon>
        <taxon>Heunggongvirae</taxon>
        <taxon>Uroviricota</taxon>
        <taxon>Caudoviricetes</taxon>
        <taxon>Autographivirales</taxon>
        <taxon>Autosignataviridae</taxon>
        <taxon>Colwellvirinae</taxon>
        <taxon>Nerthusvirus</taxon>
        <taxon>Nerthusvirus achelous</taxon>
        <taxon>Uliginvirus achelous</taxon>
    </lineage>
</organism>
<keyword evidence="2" id="KW-1185">Reference proteome</keyword>
<evidence type="ECO:0000313" key="2">
    <source>
        <dbReference type="Proteomes" id="UP000247252"/>
    </source>
</evidence>
<dbReference type="RefSeq" id="YP_009800638.1">
    <property type="nucleotide sequence ID" value="NC_047956.1"/>
</dbReference>
<accession>A0A2S1GMW9</accession>
<sequence length="91" mass="9534">MATPPNIIGDIKDHKEVLKEGVTLHNMPVVLAASLLNKAHVINERNVSGKRLGALVTAVVSGSPVLFQAAGEDPTDKWVAVTKGATDITPV</sequence>
<dbReference type="GeneID" id="54991139"/>
<evidence type="ECO:0000313" key="1">
    <source>
        <dbReference type="EMBL" id="AWD90720.1"/>
    </source>
</evidence>